<feature type="chain" id="PRO_5006138156" evidence="11">
    <location>
        <begin position="26"/>
        <end position="1006"/>
    </location>
</feature>
<dbReference type="InterPro" id="IPR036942">
    <property type="entry name" value="Beta-barrel_TonB_sf"/>
</dbReference>
<feature type="domain" description="TonB-dependent receptor-like beta-barrel" evidence="12">
    <location>
        <begin position="415"/>
        <end position="971"/>
    </location>
</feature>
<comment type="caution">
    <text evidence="14">The sequence shown here is derived from an EMBL/GenBank/DDBJ whole genome shotgun (WGS) entry which is preliminary data.</text>
</comment>
<dbReference type="PROSITE" id="PS52016">
    <property type="entry name" value="TONB_DEPENDENT_REC_3"/>
    <property type="match status" value="1"/>
</dbReference>
<keyword evidence="6 8" id="KW-0472">Membrane</keyword>
<reference evidence="14 15" key="1">
    <citation type="submission" date="2015-09" db="EMBL/GenBank/DDBJ databases">
        <title>Draft Genome Sequence of Pseudoalteromonas lipolytica UCD-48B.</title>
        <authorList>
            <person name="Krusor M."/>
            <person name="Coil D.A."/>
            <person name="Lang J.M."/>
            <person name="Eisen J.A."/>
            <person name="Alexiev A."/>
        </authorList>
    </citation>
    <scope>NUCLEOTIDE SEQUENCE [LARGE SCALE GENOMIC DNA]</scope>
    <source>
        <strain evidence="14 15">UCD-48B</strain>
    </source>
</reference>
<dbReference type="InterPro" id="IPR037066">
    <property type="entry name" value="Plug_dom_sf"/>
</dbReference>
<keyword evidence="2 8" id="KW-0813">Transport</keyword>
<name>A0A0P7DYT1_9GAMM</name>
<evidence type="ECO:0000256" key="4">
    <source>
        <dbReference type="ARBA" id="ARBA00022692"/>
    </source>
</evidence>
<evidence type="ECO:0000256" key="10">
    <source>
        <dbReference type="SAM" id="MobiDB-lite"/>
    </source>
</evidence>
<evidence type="ECO:0000313" key="14">
    <source>
        <dbReference type="EMBL" id="KPM85271.1"/>
    </source>
</evidence>
<organism evidence="14 15">
    <name type="scientific">Pseudoalteromonas lipolytica</name>
    <dbReference type="NCBI Taxonomy" id="570156"/>
    <lineage>
        <taxon>Bacteria</taxon>
        <taxon>Pseudomonadati</taxon>
        <taxon>Pseudomonadota</taxon>
        <taxon>Gammaproteobacteria</taxon>
        <taxon>Alteromonadales</taxon>
        <taxon>Pseudoalteromonadaceae</taxon>
        <taxon>Pseudoalteromonas</taxon>
    </lineage>
</organism>
<feature type="signal peptide" evidence="11">
    <location>
        <begin position="1"/>
        <end position="25"/>
    </location>
</feature>
<dbReference type="Gene3D" id="2.170.130.10">
    <property type="entry name" value="TonB-dependent receptor, plug domain"/>
    <property type="match status" value="1"/>
</dbReference>
<evidence type="ECO:0000256" key="1">
    <source>
        <dbReference type="ARBA" id="ARBA00004571"/>
    </source>
</evidence>
<protein>
    <submittedName>
        <fullName evidence="14">TonB-dependent receptor</fullName>
    </submittedName>
</protein>
<dbReference type="OrthoDB" id="176248at2"/>
<dbReference type="InterPro" id="IPR000531">
    <property type="entry name" value="Beta-barrel_TonB"/>
</dbReference>
<dbReference type="PATRIC" id="fig|570156.3.peg.62"/>
<dbReference type="GO" id="GO:0009279">
    <property type="term" value="C:cell outer membrane"/>
    <property type="evidence" value="ECO:0007669"/>
    <property type="project" value="UniProtKB-SubCell"/>
</dbReference>
<dbReference type="Proteomes" id="UP000050378">
    <property type="component" value="Unassembled WGS sequence"/>
</dbReference>
<accession>A0A0P7DYT1</accession>
<dbReference type="Pfam" id="PF00593">
    <property type="entry name" value="TonB_dep_Rec_b-barrel"/>
    <property type="match status" value="1"/>
</dbReference>
<evidence type="ECO:0000256" key="5">
    <source>
        <dbReference type="ARBA" id="ARBA00023077"/>
    </source>
</evidence>
<dbReference type="PANTHER" id="PTHR47234:SF2">
    <property type="entry name" value="TONB-DEPENDENT RECEPTOR"/>
    <property type="match status" value="1"/>
</dbReference>
<keyword evidence="3 8" id="KW-1134">Transmembrane beta strand</keyword>
<evidence type="ECO:0000256" key="11">
    <source>
        <dbReference type="SAM" id="SignalP"/>
    </source>
</evidence>
<dbReference type="RefSeq" id="WP_054551023.1">
    <property type="nucleotide sequence ID" value="NZ_LJTC01000001.1"/>
</dbReference>
<dbReference type="PANTHER" id="PTHR47234">
    <property type="match status" value="1"/>
</dbReference>
<keyword evidence="7 8" id="KW-0998">Cell outer membrane</keyword>
<dbReference type="InterPro" id="IPR039426">
    <property type="entry name" value="TonB-dep_rcpt-like"/>
</dbReference>
<sequence>MRNLLTKPCAIALAVASGFSQHAFADEAEIARTANTTPTANEQTEEPEKIVVTGSRIKRDSFSISTPLVTMDRDAISDTGLSNLSDILVDNMPALSESIGNTTSQSSVSTTGLSTVELRNLGPNRTLTLIDGRRVVSNSYSGNYVSLNTIPSGMVDRVEIISGGASATYGADAVAGVVNIITQSKKEGFDFKAKTGESTEGGSKEFSLDLNYGTSFDNGRGYAYFSSNWDRDFGMTFYDRKRAQIEDSYDYDKDRMCNVMQTADGDQCMRDITQADWVSKSDGLPGGVFLENGKNDTQFWYDGQTLRDDWKGNEEIYGINSNQYVMLDVPSDNFSTAVKIDYDLTDNVMFYAQVQYSDSDSFNHKSPEDEYEGATAPQFDPATGEPLGLVKPGYIPIDNPYVPQEILDANPYKDRIYWDRRFHEVGNITTDNSRKTIRSWAGLQGTLFNDEWDWDFSVSYGRFKQHQVRSNELNTVRLNQALQAEELADGTIQCTDEAARAEGCVAINLFGEGSITEEMAAWIRSNPIIDTEIKQYGAVGYITGDLFELPAGPVAAVFGGEYRKDSQDLKTSDDIKAGGITFNYVPTFYGEVDVYEAFAELALPLLRDATFAKSLDTDLSLRVANYSMNNVGTVASYKLGVMWEITNGYAFRANYARAQRAPTITELLSPPRGDYDSYDDICDGLTATSTDAGHDNCRKEPTLAALIAEDPNFEFDDDNNRYSPGVGNKELKEETADTYTFGVSIAPQFIPDFNLAIDFYDISVSDAISELSNDNIQRECYDSGTQWGENNSFCNDITRNDEGNIIEIVQRKYNLDELTARGYDVSAQYEYDLQSLGQLAFKLDYNHVIENSQTYQSPDGGKVTTHYAGYGESKDKASMSLTWRKDELRIRWRTKYLGSFKASQSREEEYLGYLADNDERCAEGSDECVTNPEKLAFQDYGSYLRHDLSVSYKLGLSNKSDLRLFGGVNNLFDNKGDFYPSGRGNYYSKYGGGKGRYAYIGVSYSF</sequence>
<evidence type="ECO:0000256" key="8">
    <source>
        <dbReference type="PROSITE-ProRule" id="PRU01360"/>
    </source>
</evidence>
<keyword evidence="5 9" id="KW-0798">TonB box</keyword>
<dbReference type="AlphaFoldDB" id="A0A0P7DYT1"/>
<dbReference type="EMBL" id="LJTC01000001">
    <property type="protein sequence ID" value="KPM85271.1"/>
    <property type="molecule type" value="Genomic_DNA"/>
</dbReference>
<dbReference type="Pfam" id="PF07715">
    <property type="entry name" value="Plug"/>
    <property type="match status" value="1"/>
</dbReference>
<keyword evidence="11" id="KW-0732">Signal</keyword>
<evidence type="ECO:0000313" key="15">
    <source>
        <dbReference type="Proteomes" id="UP000050378"/>
    </source>
</evidence>
<dbReference type="SUPFAM" id="SSF56935">
    <property type="entry name" value="Porins"/>
    <property type="match status" value="1"/>
</dbReference>
<evidence type="ECO:0000259" key="13">
    <source>
        <dbReference type="Pfam" id="PF07715"/>
    </source>
</evidence>
<comment type="subcellular location">
    <subcellularLocation>
        <location evidence="1 8">Cell outer membrane</location>
        <topology evidence="1 8">Multi-pass membrane protein</topology>
    </subcellularLocation>
</comment>
<comment type="similarity">
    <text evidence="8 9">Belongs to the TonB-dependent receptor family.</text>
</comment>
<keyword evidence="4 8" id="KW-0812">Transmembrane</keyword>
<evidence type="ECO:0000256" key="3">
    <source>
        <dbReference type="ARBA" id="ARBA00022452"/>
    </source>
</evidence>
<evidence type="ECO:0000256" key="9">
    <source>
        <dbReference type="RuleBase" id="RU003357"/>
    </source>
</evidence>
<proteinExistence type="inferred from homology"/>
<evidence type="ECO:0000259" key="12">
    <source>
        <dbReference type="Pfam" id="PF00593"/>
    </source>
</evidence>
<dbReference type="InterPro" id="IPR012910">
    <property type="entry name" value="Plug_dom"/>
</dbReference>
<keyword evidence="14" id="KW-0675">Receptor</keyword>
<dbReference type="Gene3D" id="2.40.170.20">
    <property type="entry name" value="TonB-dependent receptor, beta-barrel domain"/>
    <property type="match status" value="1"/>
</dbReference>
<evidence type="ECO:0000256" key="2">
    <source>
        <dbReference type="ARBA" id="ARBA00022448"/>
    </source>
</evidence>
<evidence type="ECO:0000256" key="6">
    <source>
        <dbReference type="ARBA" id="ARBA00023136"/>
    </source>
</evidence>
<evidence type="ECO:0000256" key="7">
    <source>
        <dbReference type="ARBA" id="ARBA00023237"/>
    </source>
</evidence>
<dbReference type="STRING" id="570156.AOG27_00320"/>
<feature type="domain" description="TonB-dependent receptor plug" evidence="13">
    <location>
        <begin position="66"/>
        <end position="177"/>
    </location>
</feature>
<gene>
    <name evidence="14" type="ORF">AOG27_00320</name>
</gene>
<feature type="region of interest" description="Disordered" evidence="10">
    <location>
        <begin position="360"/>
        <end position="381"/>
    </location>
</feature>